<evidence type="ECO:0000313" key="2">
    <source>
        <dbReference type="Proteomes" id="UP001160625"/>
    </source>
</evidence>
<evidence type="ECO:0000313" key="1">
    <source>
        <dbReference type="EMBL" id="MDH7640513.1"/>
    </source>
</evidence>
<name>A0ABT6N5X6_9SPHN</name>
<comment type="caution">
    <text evidence="1">The sequence shown here is derived from an EMBL/GenBank/DDBJ whole genome shotgun (WGS) entry which is preliminary data.</text>
</comment>
<dbReference type="Pfam" id="PF07103">
    <property type="entry name" value="DUF1365"/>
    <property type="match status" value="1"/>
</dbReference>
<reference evidence="1" key="1">
    <citation type="submission" date="2023-04" db="EMBL/GenBank/DDBJ databases">
        <title>Sphingomonas sp. MAHUQ-71 isolated from rice field.</title>
        <authorList>
            <person name="Huq M.A."/>
        </authorList>
    </citation>
    <scope>NUCLEOTIDE SEQUENCE</scope>
    <source>
        <strain evidence="1">MAHUQ-71</strain>
    </source>
</reference>
<accession>A0ABT6N5X6</accession>
<dbReference type="PANTHER" id="PTHR33973">
    <property type="entry name" value="OS07G0153300 PROTEIN"/>
    <property type="match status" value="1"/>
</dbReference>
<proteinExistence type="predicted"/>
<dbReference type="PANTHER" id="PTHR33973:SF4">
    <property type="entry name" value="OS07G0153300 PROTEIN"/>
    <property type="match status" value="1"/>
</dbReference>
<sequence length="263" mass="29477">MTGNSALYVGHVMHRRTRPREHRLRYRIFSLLLDLDEIDLLAKRLRLFSRGRFNLFAFHNRDYAAGTCEPLRVQIERYLVAAGMDLGGGAIRLLTMPRILGFAFNPLSVYFCHDLQGALRAVLYEVNNTFGQRHSYLLPVEQADGAIRQGCAKHFHVSPFMGMDMRYAFRLAPPAERLSLAITGSDDAGPIITAVHSATRRPLTDAELLKAFASHPLLTVKVVGGILWEALRLWIKGVPVQDRPAAPLHPVTIVKSRQEAACI</sequence>
<keyword evidence="2" id="KW-1185">Reference proteome</keyword>
<dbReference type="RefSeq" id="WP_281045872.1">
    <property type="nucleotide sequence ID" value="NZ_JARYGZ010000003.1"/>
</dbReference>
<dbReference type="Proteomes" id="UP001160625">
    <property type="component" value="Unassembled WGS sequence"/>
</dbReference>
<organism evidence="1 2">
    <name type="scientific">Sphingomonas oryzagri</name>
    <dbReference type="NCBI Taxonomy" id="3042314"/>
    <lineage>
        <taxon>Bacteria</taxon>
        <taxon>Pseudomonadati</taxon>
        <taxon>Pseudomonadota</taxon>
        <taxon>Alphaproteobacteria</taxon>
        <taxon>Sphingomonadales</taxon>
        <taxon>Sphingomonadaceae</taxon>
        <taxon>Sphingomonas</taxon>
    </lineage>
</organism>
<protein>
    <submittedName>
        <fullName evidence="1">DUF1365 family protein</fullName>
    </submittedName>
</protein>
<dbReference type="InterPro" id="IPR010775">
    <property type="entry name" value="DUF1365"/>
</dbReference>
<dbReference type="EMBL" id="JARYGZ010000003">
    <property type="protein sequence ID" value="MDH7640513.1"/>
    <property type="molecule type" value="Genomic_DNA"/>
</dbReference>
<gene>
    <name evidence="1" type="ORF">QGN17_17400</name>
</gene>